<dbReference type="RefSeq" id="YP_001883342.1">
    <property type="nucleotide sequence ID" value="NC_010671.1"/>
</dbReference>
<evidence type="ECO:0000313" key="1">
    <source>
        <dbReference type="EMBL" id="ACD03473.1"/>
    </source>
</evidence>
<dbReference type="Proteomes" id="UP000011274">
    <property type="component" value="Segment"/>
</dbReference>
<dbReference type="GeneID" id="6295446"/>
<gene>
    <name evidence="1" type="ORF">MdSGHV014</name>
</gene>
<dbReference type="KEGG" id="vg:6295446"/>
<reference evidence="1 2" key="1">
    <citation type="journal article" date="2008" name="Virology">
        <title>Sequence analysis of a non-classified, non-occluded DNA virus that causes salivary gland hypertrophy of Musca domestica, MdSGHV.</title>
        <authorList>
            <person name="Garcia-Maruniak A."/>
            <person name="Maruniak J.E."/>
            <person name="Farmerie W."/>
            <person name="Boucias D.G."/>
        </authorList>
    </citation>
    <scope>NUCLEOTIDE SEQUENCE [LARGE SCALE GENOMIC DNA]</scope>
    <source>
        <strain evidence="2">Isolate Musca domestica/United States/Boucias/-</strain>
    </source>
</reference>
<name>B2YFZ1_MHVB</name>
<sequence length="249" mass="29169">MARYTGLEQVVFEGVESLPSSKFNIILDMLKDRIANEQMTYSEDELRDSVALVRLADSLRLLFMSQDTPLYSTQNSLGVNELADELVLRGQKPLTIDELPPTERETYEKLYLEFYGEQSKRWQLWSEYATMESFNRSVAYADRYAATCPLGMGGRTRRNLENLARFNRLISERFNLMRTHIGDDNAYKVNYLLDYVPRLEEVYEEMYPGEARQRGGNYERVYSEESDNIRERNKVKLSNIVNFLDALKR</sequence>
<evidence type="ECO:0000313" key="2">
    <source>
        <dbReference type="Proteomes" id="UP000011274"/>
    </source>
</evidence>
<organismHost>
    <name type="scientific">Musca domestica</name>
    <name type="common">House fly</name>
    <dbReference type="NCBI Taxonomy" id="7370"/>
</organismHost>
<dbReference type="EMBL" id="EU522111">
    <property type="protein sequence ID" value="ACD03473.1"/>
    <property type="molecule type" value="Genomic_DNA"/>
</dbReference>
<protein>
    <submittedName>
        <fullName evidence="1">Molybdopterin oxidoreductase</fullName>
    </submittedName>
</protein>
<keyword evidence="2" id="KW-1185">Reference proteome</keyword>
<proteinExistence type="predicted"/>
<organism evidence="1 2">
    <name type="scientific">Musca hytrovirus</name>
    <name type="common">isolate Musca domestica/United States/Boucias/-</name>
    <name type="synonym">MHV</name>
    <dbReference type="NCBI Taxonomy" id="523909"/>
    <lineage>
        <taxon>Viruses</taxon>
        <taxon>Viruses incertae sedis</taxon>
        <taxon>Naldaviricetes</taxon>
        <taxon>Lefavirales</taxon>
        <taxon>Hytrosaviridae</taxon>
        <taxon>Muscavirus</taxon>
        <taxon>Muscavirus musdomesticae</taxon>
    </lineage>
</organism>
<accession>B2YFZ1</accession>